<evidence type="ECO:0000259" key="1">
    <source>
        <dbReference type="Pfam" id="PF01425"/>
    </source>
</evidence>
<dbReference type="AlphaFoldDB" id="A0A5R9EZE5"/>
<dbReference type="PROSITE" id="PS00571">
    <property type="entry name" value="AMIDASES"/>
    <property type="match status" value="1"/>
</dbReference>
<dbReference type="EMBL" id="SWLG01000009">
    <property type="protein sequence ID" value="TLS36587.1"/>
    <property type="molecule type" value="Genomic_DNA"/>
</dbReference>
<dbReference type="GO" id="GO:0012505">
    <property type="term" value="C:endomembrane system"/>
    <property type="evidence" value="ECO:0007669"/>
    <property type="project" value="TreeGrafter"/>
</dbReference>
<keyword evidence="3" id="KW-1185">Reference proteome</keyword>
<evidence type="ECO:0000313" key="3">
    <source>
        <dbReference type="Proteomes" id="UP000308230"/>
    </source>
</evidence>
<dbReference type="Gene3D" id="3.90.1300.10">
    <property type="entry name" value="Amidase signature (AS) domain"/>
    <property type="match status" value="1"/>
</dbReference>
<dbReference type="PANTHER" id="PTHR43372:SF4">
    <property type="entry name" value="FATTY-ACID AMIDE HYDROLASE 2"/>
    <property type="match status" value="1"/>
</dbReference>
<dbReference type="OrthoDB" id="9811471at2"/>
<reference evidence="2 3" key="1">
    <citation type="submission" date="2019-04" db="EMBL/GenBank/DDBJ databases">
        <title>Bacillus caeni sp. nov., a bacterium isolated from mangrove sediment.</title>
        <authorList>
            <person name="Huang H."/>
            <person name="Mo K."/>
            <person name="Hu Y."/>
        </authorList>
    </citation>
    <scope>NUCLEOTIDE SEQUENCE [LARGE SCALE GENOMIC DNA]</scope>
    <source>
        <strain evidence="2 3">HB172195</strain>
    </source>
</reference>
<dbReference type="InterPro" id="IPR052739">
    <property type="entry name" value="FAAH2"/>
</dbReference>
<dbReference type="SUPFAM" id="SSF75304">
    <property type="entry name" value="Amidase signature (AS) enzymes"/>
    <property type="match status" value="1"/>
</dbReference>
<evidence type="ECO:0000313" key="2">
    <source>
        <dbReference type="EMBL" id="TLS36587.1"/>
    </source>
</evidence>
<gene>
    <name evidence="2" type="ORF">FCL54_13760</name>
</gene>
<name>A0A5R9EZE5_9BACL</name>
<protein>
    <submittedName>
        <fullName evidence="2">Amidase</fullName>
    </submittedName>
</protein>
<feature type="domain" description="Amidase" evidence="1">
    <location>
        <begin position="24"/>
        <end position="451"/>
    </location>
</feature>
<sequence length="486" mass="54105">MSILDLDAVTLAQKIADGQISSAEATDTYIRHLQQINPKINCLVENRFEEARKEALEADRKVEEGRASGKLHGVPISVKECFHVKGMKTTGGLPYRAGKIEQEDAYVIARLKEEGAIILGKTNTPALCFCQETDNKHYGRTNNPWDLNKTSGGSSGGEGALMAVGGAAVGLGADIGGSIRFPSHFNGVVGFKSGNNQVSQQGNFPFIKIDEQERMLGIGAMGKTVRDARLVNSIISDFTPNKVDLSSFTLTIPRKHPEFPLGEDTERIVERFAEDFSGSHAVERQTPPFFEESSLIWQEIMSLDGGKGITGLLSDKGNGSPLKEYMKEKMFKNSEIHYYLTWALIGTRLFKPNKKRVGEIREILHRGDIALEEYFSQRILVLPVYHSSAPLHGELYKQLFSIRKTFKVYMPYIAYANVWGLPSLVIPVAEDAEGMPLSIQLISSTGNEEALFQLGERFERQFRGYKRCTTYDRDTAELKNINLEPV</sequence>
<comment type="caution">
    <text evidence="2">The sequence shown here is derived from an EMBL/GenBank/DDBJ whole genome shotgun (WGS) entry which is preliminary data.</text>
</comment>
<dbReference type="RefSeq" id="WP_138127242.1">
    <property type="nucleotide sequence ID" value="NZ_SWLG01000009.1"/>
</dbReference>
<dbReference type="Pfam" id="PF01425">
    <property type="entry name" value="Amidase"/>
    <property type="match status" value="1"/>
</dbReference>
<accession>A0A5R9EZE5</accession>
<dbReference type="InterPro" id="IPR036928">
    <property type="entry name" value="AS_sf"/>
</dbReference>
<dbReference type="InterPro" id="IPR020556">
    <property type="entry name" value="Amidase_CS"/>
</dbReference>
<dbReference type="PANTHER" id="PTHR43372">
    <property type="entry name" value="FATTY-ACID AMIDE HYDROLASE"/>
    <property type="match status" value="1"/>
</dbReference>
<dbReference type="Proteomes" id="UP000308230">
    <property type="component" value="Unassembled WGS sequence"/>
</dbReference>
<dbReference type="InterPro" id="IPR023631">
    <property type="entry name" value="Amidase_dom"/>
</dbReference>
<organism evidence="2 3">
    <name type="scientific">Exobacillus caeni</name>
    <dbReference type="NCBI Taxonomy" id="2574798"/>
    <lineage>
        <taxon>Bacteria</taxon>
        <taxon>Bacillati</taxon>
        <taxon>Bacillota</taxon>
        <taxon>Bacilli</taxon>
        <taxon>Bacillales</taxon>
        <taxon>Guptibacillaceae</taxon>
        <taxon>Exobacillus</taxon>
    </lineage>
</organism>
<proteinExistence type="predicted"/>